<dbReference type="InterPro" id="IPR001245">
    <property type="entry name" value="Ser-Thr/Tyr_kinase_cat_dom"/>
</dbReference>
<evidence type="ECO:0000256" key="2">
    <source>
        <dbReference type="ARBA" id="ARBA00012202"/>
    </source>
</evidence>
<dbReference type="CDD" id="cd14042">
    <property type="entry name" value="PK_GC-A_B"/>
    <property type="match status" value="1"/>
</dbReference>
<dbReference type="GO" id="GO:0005886">
    <property type="term" value="C:plasma membrane"/>
    <property type="evidence" value="ECO:0007669"/>
    <property type="project" value="TreeGrafter"/>
</dbReference>
<keyword evidence="10" id="KW-0325">Glycoprotein</keyword>
<dbReference type="Pfam" id="PF01094">
    <property type="entry name" value="ANF_receptor"/>
    <property type="match status" value="1"/>
</dbReference>
<evidence type="ECO:0000256" key="10">
    <source>
        <dbReference type="ARBA" id="ARBA00023180"/>
    </source>
</evidence>
<comment type="similarity">
    <text evidence="13">Belongs to the adenylyl cyclase class-4/guanylyl cyclase family.</text>
</comment>
<accession>A0A674CX44</accession>
<evidence type="ECO:0000259" key="18">
    <source>
        <dbReference type="PROSITE" id="PS50125"/>
    </source>
</evidence>
<keyword evidence="8 16" id="KW-0472">Membrane</keyword>
<dbReference type="Proteomes" id="UP000472277">
    <property type="component" value="Chromosome 37"/>
</dbReference>
<keyword evidence="7" id="KW-0342">GTP-binding</keyword>
<evidence type="ECO:0000256" key="13">
    <source>
        <dbReference type="RuleBase" id="RU000405"/>
    </source>
</evidence>
<dbReference type="GO" id="GO:0004016">
    <property type="term" value="F:adenylate cyclase activity"/>
    <property type="evidence" value="ECO:0007669"/>
    <property type="project" value="TreeGrafter"/>
</dbReference>
<dbReference type="GO" id="GO:0005524">
    <property type="term" value="F:ATP binding"/>
    <property type="evidence" value="ECO:0007669"/>
    <property type="project" value="InterPro"/>
</dbReference>
<dbReference type="InterPro" id="IPR050401">
    <property type="entry name" value="Cyclic_nucleotide_synthase"/>
</dbReference>
<dbReference type="GO" id="GO:0007168">
    <property type="term" value="P:receptor guanylyl cyclase signaling pathway"/>
    <property type="evidence" value="ECO:0007669"/>
    <property type="project" value="TreeGrafter"/>
</dbReference>
<dbReference type="GO" id="GO:0004672">
    <property type="term" value="F:protein kinase activity"/>
    <property type="evidence" value="ECO:0007669"/>
    <property type="project" value="InterPro"/>
</dbReference>
<dbReference type="Gene3D" id="1.10.510.10">
    <property type="entry name" value="Transferase(Phosphotransferase) domain 1"/>
    <property type="match status" value="1"/>
</dbReference>
<reference evidence="19" key="2">
    <citation type="submission" date="2025-09" db="UniProtKB">
        <authorList>
            <consortium name="Ensembl"/>
        </authorList>
    </citation>
    <scope>IDENTIFICATION</scope>
</reference>
<dbReference type="Gene3D" id="6.10.250.780">
    <property type="match status" value="1"/>
</dbReference>
<dbReference type="SUPFAM" id="SSF56112">
    <property type="entry name" value="Protein kinase-like (PK-like)"/>
    <property type="match status" value="1"/>
</dbReference>
<protein>
    <recommendedName>
        <fullName evidence="2 14">Guanylate cyclase</fullName>
        <ecNumber evidence="2 14">4.6.1.2</ecNumber>
    </recommendedName>
</protein>
<keyword evidence="12 14" id="KW-0141">cGMP biosynthesis</keyword>
<evidence type="ECO:0000256" key="11">
    <source>
        <dbReference type="ARBA" id="ARBA00023239"/>
    </source>
</evidence>
<evidence type="ECO:0000256" key="4">
    <source>
        <dbReference type="ARBA" id="ARBA00022729"/>
    </source>
</evidence>
<keyword evidence="6 16" id="KW-1133">Transmembrane helix</keyword>
<dbReference type="SUPFAM" id="SSF55073">
    <property type="entry name" value="Nucleotide cyclase"/>
    <property type="match status" value="1"/>
</dbReference>
<dbReference type="InterPro" id="IPR000719">
    <property type="entry name" value="Prot_kinase_dom"/>
</dbReference>
<dbReference type="InterPro" id="IPR018297">
    <property type="entry name" value="A/G_cyclase_CS"/>
</dbReference>
<dbReference type="PANTHER" id="PTHR11920">
    <property type="entry name" value="GUANYLYL CYCLASE"/>
    <property type="match status" value="1"/>
</dbReference>
<dbReference type="GO" id="GO:0005525">
    <property type="term" value="F:GTP binding"/>
    <property type="evidence" value="ECO:0007669"/>
    <property type="project" value="UniProtKB-KW"/>
</dbReference>
<dbReference type="GO" id="GO:0004383">
    <property type="term" value="F:guanylate cyclase activity"/>
    <property type="evidence" value="ECO:0007669"/>
    <property type="project" value="UniProtKB-EC"/>
</dbReference>
<dbReference type="InterPro" id="IPR001170">
    <property type="entry name" value="ANPR/GUC"/>
</dbReference>
<feature type="transmembrane region" description="Helical" evidence="16">
    <location>
        <begin position="461"/>
        <end position="482"/>
    </location>
</feature>
<dbReference type="Pfam" id="PF00211">
    <property type="entry name" value="Guanylate_cyc"/>
    <property type="match status" value="1"/>
</dbReference>
<evidence type="ECO:0000256" key="3">
    <source>
        <dbReference type="ARBA" id="ARBA00022692"/>
    </source>
</evidence>
<dbReference type="PRINTS" id="PR00255">
    <property type="entry name" value="NATPEPTIDER"/>
</dbReference>
<dbReference type="GO" id="GO:0001653">
    <property type="term" value="F:peptide receptor activity"/>
    <property type="evidence" value="ECO:0007669"/>
    <property type="project" value="TreeGrafter"/>
</dbReference>
<dbReference type="SUPFAM" id="SSF53822">
    <property type="entry name" value="Periplasmic binding protein-like I"/>
    <property type="match status" value="1"/>
</dbReference>
<keyword evidence="15" id="KW-0175">Coiled coil</keyword>
<keyword evidence="9" id="KW-0675">Receptor</keyword>
<feature type="domain" description="Guanylate cyclase" evidence="18">
    <location>
        <begin position="859"/>
        <end position="989"/>
    </location>
</feature>
<feature type="domain" description="Protein kinase" evidence="17">
    <location>
        <begin position="527"/>
        <end position="784"/>
    </location>
</feature>
<evidence type="ECO:0000256" key="15">
    <source>
        <dbReference type="SAM" id="Coils"/>
    </source>
</evidence>
<dbReference type="EC" id="4.6.1.2" evidence="2 14"/>
<dbReference type="PROSITE" id="PS50125">
    <property type="entry name" value="GUANYLATE_CYCLASE_2"/>
    <property type="match status" value="1"/>
</dbReference>
<keyword evidence="11 13" id="KW-0456">Lyase</keyword>
<evidence type="ECO:0000256" key="7">
    <source>
        <dbReference type="ARBA" id="ARBA00023134"/>
    </source>
</evidence>
<dbReference type="InterPro" id="IPR028082">
    <property type="entry name" value="Peripla_BP_I"/>
</dbReference>
<evidence type="ECO:0000256" key="6">
    <source>
        <dbReference type="ARBA" id="ARBA00022989"/>
    </source>
</evidence>
<proteinExistence type="inferred from homology"/>
<dbReference type="FunFam" id="3.30.70.1230:FF:000004">
    <property type="entry name" value="Guanylate cyclase"/>
    <property type="match status" value="1"/>
</dbReference>
<sequence length="1045" mass="118734">YHNPKRPITQLCLFLIKYFINKIEHRDHRQHRNITLAIILPQRNTAYPWAWPRVGPALDRAIDTINTDPALLPGHHLGYVFENSENEEGICSESIAPLMAVDLKFAHDPWAFIGPGCDYTSSPVGLFTTHWDIPMVTAGAPAVGFNGINMYPSITNTGPTHKKLGKFGLHICKHFEWKEQVLLMFSDNKKDDRPCYFAVEGLYTELHLNNITSVDLVFEENTGPVNYSDLLHNIKQDGRVVFVCCSPDTFRQLMVHFRRAGLPQEEFVFFYIDMFGRSLDSQNAQPWARGDQDDLVAKEAFQSVKILTYREPQNPEYKDFVRDLKTDAKRMFNFTVEDSLMNIISGGFYDGLMLYTHALNETMTSPEDRPVGKTVTRRMWNRTYNGVTGLVQIDENGDRETDFAFWDMTDTNTSVFQIVSVYNGSQKKLRALPGMDIQWPGGAAPLDVPVCGFKNDNPACLMVTIVVFFIIIIILTITVFIYRKLKLENELVAQLWRVSWEDIQMSNMEKVLRSAGSKLTLSLRGSNYGSLLTGDGNFQVFAKTGYYKANIVAIKYINRKRIELTRNVLFELKHMRDIQNEHLTRFIGACIDPPNICIITEYCPRGSLQVATPHHNSTIRWSTDPIQGMAFLHNSVIVSHGNLKSSNCVVDNRFVLKITDYGLSSFRTESNTDDAHAYYARKLWMAPELLRLESPPPCGTQKGDVYSFGIILQEVALRHGAFYLEGEPLSPKEIMDRVALGEWPCLRPAVNPQIHSQELGQLMQRCWAEEPTERPEFNHIKLLLRKQNRECSTNILDNLLSRMEQYANNLEELVEERTQAYHEEKRKAEALLYQILPHSVAEQLKRGETVQAEAFDSVTIYFSDIVGFTAISAESTPMQVVTLLNDLYTCFDAIIDNFDVYKVETIGDAYMVVSGLPVRNGKLHGREIARMALALLNAVRTFKIRHRPDQQLKLRIGIHSGPVCAGVVGLKMPRYCLFGDTVNTSSRLESNGEALKIHVSAATRDVLQEFNCFQLELRGDVAMKGKGKMTTYWLLGESKSNESTS</sequence>
<dbReference type="Gene3D" id="3.40.50.2300">
    <property type="match status" value="2"/>
</dbReference>
<evidence type="ECO:0000256" key="5">
    <source>
        <dbReference type="ARBA" id="ARBA00022741"/>
    </source>
</evidence>
<organism evidence="19 20">
    <name type="scientific">Salmo trutta</name>
    <name type="common">Brown trout</name>
    <dbReference type="NCBI Taxonomy" id="8032"/>
    <lineage>
        <taxon>Eukaryota</taxon>
        <taxon>Metazoa</taxon>
        <taxon>Chordata</taxon>
        <taxon>Craniata</taxon>
        <taxon>Vertebrata</taxon>
        <taxon>Euteleostomi</taxon>
        <taxon>Actinopterygii</taxon>
        <taxon>Neopterygii</taxon>
        <taxon>Teleostei</taxon>
        <taxon>Protacanthopterygii</taxon>
        <taxon>Salmoniformes</taxon>
        <taxon>Salmonidae</taxon>
        <taxon>Salmoninae</taxon>
        <taxon>Salmo</taxon>
    </lineage>
</organism>
<dbReference type="InterPro" id="IPR029787">
    <property type="entry name" value="Nucleotide_cyclase"/>
</dbReference>
<keyword evidence="20" id="KW-1185">Reference proteome</keyword>
<dbReference type="PROSITE" id="PS00452">
    <property type="entry name" value="GUANYLATE_CYCLASE_1"/>
    <property type="match status" value="1"/>
</dbReference>
<comment type="catalytic activity">
    <reaction evidence="14">
        <text>GTP = 3',5'-cyclic GMP + diphosphate</text>
        <dbReference type="Rhea" id="RHEA:13665"/>
        <dbReference type="ChEBI" id="CHEBI:33019"/>
        <dbReference type="ChEBI" id="CHEBI:37565"/>
        <dbReference type="ChEBI" id="CHEBI:57746"/>
        <dbReference type="EC" id="4.6.1.2"/>
    </reaction>
</comment>
<evidence type="ECO:0000259" key="17">
    <source>
        <dbReference type="PROSITE" id="PS50011"/>
    </source>
</evidence>
<keyword evidence="4" id="KW-0732">Signal</keyword>
<evidence type="ECO:0000256" key="1">
    <source>
        <dbReference type="ARBA" id="ARBA00004479"/>
    </source>
</evidence>
<evidence type="ECO:0000313" key="20">
    <source>
        <dbReference type="Proteomes" id="UP000472277"/>
    </source>
</evidence>
<gene>
    <name evidence="19" type="primary">NPR2</name>
    <name evidence="19" type="synonym">LOC115176751</name>
</gene>
<dbReference type="FunFam" id="3.40.50.2300:FF:000101">
    <property type="entry name" value="Guanylate cyclase"/>
    <property type="match status" value="1"/>
</dbReference>
<feature type="coiled-coil region" evidence="15">
    <location>
        <begin position="796"/>
        <end position="827"/>
    </location>
</feature>
<reference evidence="19" key="1">
    <citation type="submission" date="2025-08" db="UniProtKB">
        <authorList>
            <consortium name="Ensembl"/>
        </authorList>
    </citation>
    <scope>IDENTIFICATION</scope>
</reference>
<comment type="subcellular location">
    <subcellularLocation>
        <location evidence="1">Membrane</location>
        <topology evidence="1">Single-pass type I membrane protein</topology>
    </subcellularLocation>
</comment>
<dbReference type="FunFam" id="3.30.200.20:FF:001106">
    <property type="entry name" value="Guanylate cyclase"/>
    <property type="match status" value="1"/>
</dbReference>
<keyword evidence="3 16" id="KW-0812">Transmembrane</keyword>
<dbReference type="Ensembl" id="ENSSTUT00000093651.1">
    <property type="protein sequence ID" value="ENSSTUP00000088008.1"/>
    <property type="gene ID" value="ENSSTUG00000038486.1"/>
</dbReference>
<dbReference type="Pfam" id="PF07714">
    <property type="entry name" value="PK_Tyr_Ser-Thr"/>
    <property type="match status" value="1"/>
</dbReference>
<keyword evidence="5" id="KW-0547">Nucleotide-binding</keyword>
<dbReference type="PANTHER" id="PTHR11920:SF483">
    <property type="entry name" value="GUANYLATE CYCLASE"/>
    <property type="match status" value="1"/>
</dbReference>
<evidence type="ECO:0000256" key="9">
    <source>
        <dbReference type="ARBA" id="ARBA00023170"/>
    </source>
</evidence>
<evidence type="ECO:0000313" key="19">
    <source>
        <dbReference type="Ensembl" id="ENSSTUP00000088008.1"/>
    </source>
</evidence>
<dbReference type="InterPro" id="IPR001054">
    <property type="entry name" value="A/G_cyclase"/>
</dbReference>
<dbReference type="GeneTree" id="ENSGT00940000156985"/>
<dbReference type="SMART" id="SM00044">
    <property type="entry name" value="CYCc"/>
    <property type="match status" value="1"/>
</dbReference>
<evidence type="ECO:0000256" key="12">
    <source>
        <dbReference type="ARBA" id="ARBA00023293"/>
    </source>
</evidence>
<evidence type="ECO:0000256" key="8">
    <source>
        <dbReference type="ARBA" id="ARBA00023136"/>
    </source>
</evidence>
<dbReference type="AlphaFoldDB" id="A0A674CX44"/>
<evidence type="ECO:0000256" key="14">
    <source>
        <dbReference type="RuleBase" id="RU003431"/>
    </source>
</evidence>
<dbReference type="CDD" id="cd07302">
    <property type="entry name" value="CHD"/>
    <property type="match status" value="1"/>
</dbReference>
<name>A0A674CX44_SALTR</name>
<dbReference type="InterPro" id="IPR001828">
    <property type="entry name" value="ANF_lig-bd_rcpt"/>
</dbReference>
<dbReference type="Gene3D" id="3.30.70.1230">
    <property type="entry name" value="Nucleotide cyclase"/>
    <property type="match status" value="1"/>
</dbReference>
<dbReference type="GO" id="GO:0035556">
    <property type="term" value="P:intracellular signal transduction"/>
    <property type="evidence" value="ECO:0007669"/>
    <property type="project" value="InterPro"/>
</dbReference>
<evidence type="ECO:0000256" key="16">
    <source>
        <dbReference type="SAM" id="Phobius"/>
    </source>
</evidence>
<dbReference type="InterPro" id="IPR011009">
    <property type="entry name" value="Kinase-like_dom_sf"/>
</dbReference>
<dbReference type="PROSITE" id="PS50011">
    <property type="entry name" value="PROTEIN_KINASE_DOM"/>
    <property type="match status" value="1"/>
</dbReference>